<dbReference type="AlphaFoldDB" id="A0A9W7TYU5"/>
<protein>
    <submittedName>
        <fullName evidence="1">Uncharacterized protein</fullName>
    </submittedName>
</protein>
<dbReference type="RefSeq" id="WP_149469446.1">
    <property type="nucleotide sequence ID" value="NZ_QOKW01000009.1"/>
</dbReference>
<gene>
    <name evidence="1" type="ORF">DS843_13615</name>
</gene>
<reference evidence="1 2" key="1">
    <citation type="submission" date="2018-07" db="EMBL/GenBank/DDBJ databases">
        <title>Genome sequence of Azospirillum sp. ATCC 49961.</title>
        <authorList>
            <person name="Sant'Anna F.H."/>
            <person name="Baldani J.I."/>
            <person name="Zilli J.E."/>
            <person name="Reis V.M."/>
            <person name="Hartmann A."/>
            <person name="Cruz L."/>
            <person name="de Souza E.M."/>
            <person name="de Oliveira Pedrosa F."/>
            <person name="Passaglia L.M.P."/>
        </authorList>
    </citation>
    <scope>NUCLEOTIDE SEQUENCE [LARGE SCALE GENOMIC DNA]</scope>
    <source>
        <strain evidence="1 2">ATCC 49961</strain>
    </source>
</reference>
<comment type="caution">
    <text evidence="1">The sequence shown here is derived from an EMBL/GenBank/DDBJ whole genome shotgun (WGS) entry which is preliminary data.</text>
</comment>
<keyword evidence="2" id="KW-1185">Reference proteome</keyword>
<sequence>MTDATADWARRPGLHWVVDPDDPLQPTVGRWDARRRCWWLIGAEVPYPGDLEPLGTLIPPPHVLPTRAIADVLADAEAAGDATMRWPAIGYGYRDRDTGARYVVADVAPVGGVLTSGHRPGGRLFGVPSGWVARVRYAD</sequence>
<dbReference type="OrthoDB" id="21568at2"/>
<organism evidence="1 2">
    <name type="scientific">Roseomonas genomospecies 6</name>
    <dbReference type="NCBI Taxonomy" id="214106"/>
    <lineage>
        <taxon>Bacteria</taxon>
        <taxon>Pseudomonadati</taxon>
        <taxon>Pseudomonadota</taxon>
        <taxon>Alphaproteobacteria</taxon>
        <taxon>Acetobacterales</taxon>
        <taxon>Roseomonadaceae</taxon>
        <taxon>Roseomonas</taxon>
    </lineage>
</organism>
<proteinExistence type="predicted"/>
<dbReference type="Proteomes" id="UP000480854">
    <property type="component" value="Unassembled WGS sequence"/>
</dbReference>
<dbReference type="EMBL" id="QOKW01000009">
    <property type="protein sequence ID" value="KAA0680346.1"/>
    <property type="molecule type" value="Genomic_DNA"/>
</dbReference>
<name>A0A9W7TYU5_9PROT</name>
<accession>A0A9W7TYU5</accession>
<evidence type="ECO:0000313" key="1">
    <source>
        <dbReference type="EMBL" id="KAA0680346.1"/>
    </source>
</evidence>
<evidence type="ECO:0000313" key="2">
    <source>
        <dbReference type="Proteomes" id="UP000480854"/>
    </source>
</evidence>